<proteinExistence type="predicted"/>
<dbReference type="InParanoid" id="D2VU20"/>
<dbReference type="VEuPathDB" id="AmoebaDB:NAEGRDRAFT_72509"/>
<evidence type="ECO:0000313" key="3">
    <source>
        <dbReference type="Proteomes" id="UP000006671"/>
    </source>
</evidence>
<dbReference type="RefSeq" id="XP_002672500.1">
    <property type="nucleotide sequence ID" value="XM_002672454.1"/>
</dbReference>
<feature type="compositionally biased region" description="Acidic residues" evidence="1">
    <location>
        <begin position="83"/>
        <end position="106"/>
    </location>
</feature>
<dbReference type="EMBL" id="GG738897">
    <property type="protein sequence ID" value="EFC39756.1"/>
    <property type="molecule type" value="Genomic_DNA"/>
</dbReference>
<accession>D2VU20</accession>
<dbReference type="KEGG" id="ngr:NAEGRDRAFT_72509"/>
<dbReference type="GeneID" id="8854295"/>
<protein>
    <submittedName>
        <fullName evidence="2">Predicted protein</fullName>
    </submittedName>
</protein>
<gene>
    <name evidence="2" type="ORF">NAEGRDRAFT_72509</name>
</gene>
<feature type="compositionally biased region" description="Acidic residues" evidence="1">
    <location>
        <begin position="113"/>
        <end position="122"/>
    </location>
</feature>
<evidence type="ECO:0000256" key="1">
    <source>
        <dbReference type="SAM" id="MobiDB-lite"/>
    </source>
</evidence>
<feature type="region of interest" description="Disordered" evidence="1">
    <location>
        <begin position="83"/>
        <end position="122"/>
    </location>
</feature>
<keyword evidence="3" id="KW-1185">Reference proteome</keyword>
<organism evidence="3">
    <name type="scientific">Naegleria gruberi</name>
    <name type="common">Amoeba</name>
    <dbReference type="NCBI Taxonomy" id="5762"/>
    <lineage>
        <taxon>Eukaryota</taxon>
        <taxon>Discoba</taxon>
        <taxon>Heterolobosea</taxon>
        <taxon>Tetramitia</taxon>
        <taxon>Eutetramitia</taxon>
        <taxon>Vahlkampfiidae</taxon>
        <taxon>Naegleria</taxon>
    </lineage>
</organism>
<dbReference type="Proteomes" id="UP000006671">
    <property type="component" value="Unassembled WGS sequence"/>
</dbReference>
<evidence type="ECO:0000313" key="2">
    <source>
        <dbReference type="EMBL" id="EFC39756.1"/>
    </source>
</evidence>
<sequence length="122" mass="14038">MENNDSSFIESTQIWTVKDFEIPDDLKEGFLLPFRQDELDFQKSQEFLQYLSEPVKENTKITTKITSKKTITTTTIRNSNVADEDIVSSTDEEEEFGYTSDLEEELITSSMSEIEDSDDSTI</sequence>
<dbReference type="AlphaFoldDB" id="D2VU20"/>
<name>D2VU20_NAEGR</name>
<reference evidence="2 3" key="1">
    <citation type="journal article" date="2010" name="Cell">
        <title>The genome of Naegleria gruberi illuminates early eukaryotic versatility.</title>
        <authorList>
            <person name="Fritz-Laylin L.K."/>
            <person name="Prochnik S.E."/>
            <person name="Ginger M.L."/>
            <person name="Dacks J.B."/>
            <person name="Carpenter M.L."/>
            <person name="Field M.C."/>
            <person name="Kuo A."/>
            <person name="Paredez A."/>
            <person name="Chapman J."/>
            <person name="Pham J."/>
            <person name="Shu S."/>
            <person name="Neupane R."/>
            <person name="Cipriano M."/>
            <person name="Mancuso J."/>
            <person name="Tu H."/>
            <person name="Salamov A."/>
            <person name="Lindquist E."/>
            <person name="Shapiro H."/>
            <person name="Lucas S."/>
            <person name="Grigoriev I.V."/>
            <person name="Cande W.Z."/>
            <person name="Fulton C."/>
            <person name="Rokhsar D.S."/>
            <person name="Dawson S.C."/>
        </authorList>
    </citation>
    <scope>NUCLEOTIDE SEQUENCE [LARGE SCALE GENOMIC DNA]</scope>
    <source>
        <strain evidence="2 3">NEG-M</strain>
    </source>
</reference>